<feature type="chain" id="PRO_5014979869" evidence="1">
    <location>
        <begin position="22"/>
        <end position="66"/>
    </location>
</feature>
<evidence type="ECO:0000256" key="1">
    <source>
        <dbReference type="SAM" id="SignalP"/>
    </source>
</evidence>
<keyword evidence="1" id="KW-0732">Signal</keyword>
<proteinExistence type="predicted"/>
<sequence length="66" mass="7367">MSCDHPLLLTILLNICCLVFAFDCVTLSLSSPGLLASLLNSWTILAYVQLTVRRHDEIVWGGLLHR</sequence>
<reference evidence="2" key="1">
    <citation type="submission" date="2018-01" db="EMBL/GenBank/DDBJ databases">
        <title>An insight into the sialome of Amazonian anophelines.</title>
        <authorList>
            <person name="Ribeiro J.M."/>
            <person name="Scarpassa V."/>
            <person name="Calvo E."/>
        </authorList>
    </citation>
    <scope>NUCLEOTIDE SEQUENCE</scope>
</reference>
<protein>
    <submittedName>
        <fullName evidence="2">Putative secreted protein</fullName>
    </submittedName>
</protein>
<dbReference type="AlphaFoldDB" id="A0A2M4D3C8"/>
<name>A0A2M4D3C8_ANODA</name>
<organism evidence="2">
    <name type="scientific">Anopheles darlingi</name>
    <name type="common">Mosquito</name>
    <dbReference type="NCBI Taxonomy" id="43151"/>
    <lineage>
        <taxon>Eukaryota</taxon>
        <taxon>Metazoa</taxon>
        <taxon>Ecdysozoa</taxon>
        <taxon>Arthropoda</taxon>
        <taxon>Hexapoda</taxon>
        <taxon>Insecta</taxon>
        <taxon>Pterygota</taxon>
        <taxon>Neoptera</taxon>
        <taxon>Endopterygota</taxon>
        <taxon>Diptera</taxon>
        <taxon>Nematocera</taxon>
        <taxon>Culicoidea</taxon>
        <taxon>Culicidae</taxon>
        <taxon>Anophelinae</taxon>
        <taxon>Anopheles</taxon>
    </lineage>
</organism>
<evidence type="ECO:0000313" key="2">
    <source>
        <dbReference type="EMBL" id="MBW72070.1"/>
    </source>
</evidence>
<dbReference type="EMBL" id="GGFL01007892">
    <property type="protein sequence ID" value="MBW72070.1"/>
    <property type="molecule type" value="Transcribed_RNA"/>
</dbReference>
<accession>A0A2M4D3C8</accession>
<feature type="signal peptide" evidence="1">
    <location>
        <begin position="1"/>
        <end position="21"/>
    </location>
</feature>